<dbReference type="STRING" id="376489.A5892_03875"/>
<name>A0A172YBT6_9GAMM</name>
<dbReference type="SUPFAM" id="SSF54285">
    <property type="entry name" value="MoaD/ThiS"/>
    <property type="match status" value="1"/>
</dbReference>
<dbReference type="EMBL" id="CP015243">
    <property type="protein sequence ID" value="ANF56709.1"/>
    <property type="molecule type" value="Genomic_DNA"/>
</dbReference>
<dbReference type="KEGG" id="haa:A5892_03875"/>
<organism evidence="1 2">
    <name type="scientific">Halotalea alkalilenta</name>
    <dbReference type="NCBI Taxonomy" id="376489"/>
    <lineage>
        <taxon>Bacteria</taxon>
        <taxon>Pseudomonadati</taxon>
        <taxon>Pseudomonadota</taxon>
        <taxon>Gammaproteobacteria</taxon>
        <taxon>Oceanospirillales</taxon>
        <taxon>Halomonadaceae</taxon>
        <taxon>Halotalea</taxon>
    </lineage>
</organism>
<protein>
    <submittedName>
        <fullName evidence="1">Thiamine biosynthesis protein ThiS</fullName>
    </submittedName>
</protein>
<dbReference type="InterPro" id="IPR012675">
    <property type="entry name" value="Beta-grasp_dom_sf"/>
</dbReference>
<dbReference type="Proteomes" id="UP000077875">
    <property type="component" value="Chromosome"/>
</dbReference>
<dbReference type="AlphaFoldDB" id="A0A172YBT6"/>
<dbReference type="PANTHER" id="PTHR34472">
    <property type="entry name" value="SULFUR CARRIER PROTEIN THIS"/>
    <property type="match status" value="1"/>
</dbReference>
<proteinExistence type="predicted"/>
<dbReference type="Gene3D" id="3.10.20.30">
    <property type="match status" value="1"/>
</dbReference>
<dbReference type="Pfam" id="PF02597">
    <property type="entry name" value="ThiS"/>
    <property type="match status" value="1"/>
</dbReference>
<keyword evidence="2" id="KW-1185">Reference proteome</keyword>
<dbReference type="CDD" id="cd00565">
    <property type="entry name" value="Ubl_ThiS"/>
    <property type="match status" value="1"/>
</dbReference>
<evidence type="ECO:0000313" key="2">
    <source>
        <dbReference type="Proteomes" id="UP000077875"/>
    </source>
</evidence>
<dbReference type="InterPro" id="IPR003749">
    <property type="entry name" value="ThiS/MoaD-like"/>
</dbReference>
<dbReference type="NCBIfam" id="TIGR01683">
    <property type="entry name" value="thiS"/>
    <property type="match status" value="1"/>
</dbReference>
<dbReference type="InterPro" id="IPR016155">
    <property type="entry name" value="Mopterin_synth/thiamin_S_b"/>
</dbReference>
<reference evidence="1 2" key="1">
    <citation type="submission" date="2016-04" db="EMBL/GenBank/DDBJ databases">
        <title>Complete Genome Sequence of Halotalea alkalilenta IHB B 13600.</title>
        <authorList>
            <person name="Swarnkar M.K."/>
            <person name="Sharma A."/>
            <person name="Kaushal K."/>
            <person name="Soni R."/>
            <person name="Rana S."/>
            <person name="Singh A.K."/>
            <person name="Gulati A."/>
        </authorList>
    </citation>
    <scope>NUCLEOTIDE SEQUENCE [LARGE SCALE GENOMIC DNA]</scope>
    <source>
        <strain evidence="1 2">IHB B 13600</strain>
    </source>
</reference>
<dbReference type="InterPro" id="IPR010035">
    <property type="entry name" value="Thi_S"/>
</dbReference>
<accession>A0A172YBT6</accession>
<gene>
    <name evidence="1" type="ORF">A5892_03875</name>
</gene>
<evidence type="ECO:0000313" key="1">
    <source>
        <dbReference type="EMBL" id="ANF56709.1"/>
    </source>
</evidence>
<dbReference type="PANTHER" id="PTHR34472:SF1">
    <property type="entry name" value="SULFUR CARRIER PROTEIN THIS"/>
    <property type="match status" value="1"/>
</dbReference>
<dbReference type="RefSeq" id="WP_064121682.1">
    <property type="nucleotide sequence ID" value="NZ_CP015243.1"/>
</dbReference>
<sequence>MQLYLNGEPRTVEATTVAELVAALNLGGRRIAVERNERIVPRSKHADTVLEEHDRIEIVHAIGGG</sequence>